<organism evidence="12 13">
    <name type="scientific">Haliea salexigens</name>
    <dbReference type="NCBI Taxonomy" id="287487"/>
    <lineage>
        <taxon>Bacteria</taxon>
        <taxon>Pseudomonadati</taxon>
        <taxon>Pseudomonadota</taxon>
        <taxon>Gammaproteobacteria</taxon>
        <taxon>Cellvibrionales</taxon>
        <taxon>Halieaceae</taxon>
        <taxon>Haliea</taxon>
    </lineage>
</organism>
<accession>A0A3C1KQV1</accession>
<keyword evidence="6" id="KW-0812">Transmembrane</keyword>
<keyword evidence="9" id="KW-0472">Membrane</keyword>
<evidence type="ECO:0000256" key="4">
    <source>
        <dbReference type="ARBA" id="ARBA00022475"/>
    </source>
</evidence>
<evidence type="ECO:0000256" key="2">
    <source>
        <dbReference type="ARBA" id="ARBA00006555"/>
    </source>
</evidence>
<reference evidence="12 13" key="1">
    <citation type="journal article" date="2018" name="Nat. Biotechnol.">
        <title>A standardized bacterial taxonomy based on genome phylogeny substantially revises the tree of life.</title>
        <authorList>
            <person name="Parks D.H."/>
            <person name="Chuvochina M."/>
            <person name="Waite D.W."/>
            <person name="Rinke C."/>
            <person name="Skarshewski A."/>
            <person name="Chaumeil P.A."/>
            <person name="Hugenholtz P."/>
        </authorList>
    </citation>
    <scope>NUCLEOTIDE SEQUENCE [LARGE SCALE GENOMIC DNA]</scope>
    <source>
        <strain evidence="12">UBA9158</strain>
    </source>
</reference>
<evidence type="ECO:0000313" key="13">
    <source>
        <dbReference type="Proteomes" id="UP000259273"/>
    </source>
</evidence>
<evidence type="ECO:0000256" key="1">
    <source>
        <dbReference type="ARBA" id="ARBA00004383"/>
    </source>
</evidence>
<dbReference type="EMBL" id="DMND01000197">
    <property type="protein sequence ID" value="HAN28951.1"/>
    <property type="molecule type" value="Genomic_DNA"/>
</dbReference>
<dbReference type="GO" id="GO:0031992">
    <property type="term" value="F:energy transducer activity"/>
    <property type="evidence" value="ECO:0007669"/>
    <property type="project" value="TreeGrafter"/>
</dbReference>
<evidence type="ECO:0000313" key="12">
    <source>
        <dbReference type="EMBL" id="HAN28951.1"/>
    </source>
</evidence>
<evidence type="ECO:0000256" key="10">
    <source>
        <dbReference type="SAM" id="MobiDB-lite"/>
    </source>
</evidence>
<dbReference type="GO" id="GO:0055085">
    <property type="term" value="P:transmembrane transport"/>
    <property type="evidence" value="ECO:0007669"/>
    <property type="project" value="InterPro"/>
</dbReference>
<keyword evidence="7" id="KW-0653">Protein transport</keyword>
<sequence>MALFLAGALHLILLLGLGFGFEPPSPQPPQLAITLAQHRAALTPEEITHLAQFNQAGSGSSAAEDRTGGRSSGAPLQAEAREASQAADASASDSALSARSSRERAAAEREQQREAAPMSAPQPAGLTARLVSEEADVDIDEDQTTLSSAPRVRRLSAVSAQEAIDAAYLHDWRRRVEAVGNQYYPEASIRYGLYGSLQLLVVVNYEGQLEDLRILSSSGYAVLDEAAMKIVRMAAPFAPFPAALRATTDKLEIVRTWQFEENRLSSE</sequence>
<evidence type="ECO:0000256" key="3">
    <source>
        <dbReference type="ARBA" id="ARBA00022448"/>
    </source>
</evidence>
<comment type="caution">
    <text evidence="12">The sequence shown here is derived from an EMBL/GenBank/DDBJ whole genome shotgun (WGS) entry which is preliminary data.</text>
</comment>
<keyword evidence="4" id="KW-1003">Cell membrane</keyword>
<dbReference type="Pfam" id="PF03544">
    <property type="entry name" value="TonB_C"/>
    <property type="match status" value="1"/>
</dbReference>
<evidence type="ECO:0000259" key="11">
    <source>
        <dbReference type="PROSITE" id="PS52015"/>
    </source>
</evidence>
<keyword evidence="5" id="KW-0997">Cell inner membrane</keyword>
<dbReference type="STRING" id="1121937.GCA_000423125_02452"/>
<dbReference type="InterPro" id="IPR037682">
    <property type="entry name" value="TonB_C"/>
</dbReference>
<evidence type="ECO:0000256" key="8">
    <source>
        <dbReference type="ARBA" id="ARBA00022989"/>
    </source>
</evidence>
<dbReference type="InterPro" id="IPR006260">
    <property type="entry name" value="TonB/TolA_C"/>
</dbReference>
<feature type="compositionally biased region" description="Basic and acidic residues" evidence="10">
    <location>
        <begin position="100"/>
        <end position="113"/>
    </location>
</feature>
<feature type="region of interest" description="Disordered" evidence="10">
    <location>
        <begin position="55"/>
        <end position="124"/>
    </location>
</feature>
<evidence type="ECO:0000256" key="9">
    <source>
        <dbReference type="ARBA" id="ARBA00023136"/>
    </source>
</evidence>
<comment type="similarity">
    <text evidence="2">Belongs to the TonB family.</text>
</comment>
<feature type="compositionally biased region" description="Low complexity" evidence="10">
    <location>
        <begin position="83"/>
        <end position="99"/>
    </location>
</feature>
<dbReference type="SUPFAM" id="SSF74653">
    <property type="entry name" value="TolA/TonB C-terminal domain"/>
    <property type="match status" value="1"/>
</dbReference>
<evidence type="ECO:0000256" key="6">
    <source>
        <dbReference type="ARBA" id="ARBA00022692"/>
    </source>
</evidence>
<proteinExistence type="inferred from homology"/>
<dbReference type="PANTHER" id="PTHR33446:SF11">
    <property type="entry name" value="TONB3"/>
    <property type="match status" value="1"/>
</dbReference>
<dbReference type="PROSITE" id="PS52015">
    <property type="entry name" value="TONB_CTD"/>
    <property type="match status" value="1"/>
</dbReference>
<evidence type="ECO:0000256" key="5">
    <source>
        <dbReference type="ARBA" id="ARBA00022519"/>
    </source>
</evidence>
<comment type="subcellular location">
    <subcellularLocation>
        <location evidence="1">Cell inner membrane</location>
        <topology evidence="1">Single-pass membrane protein</topology>
        <orientation evidence="1">Periplasmic side</orientation>
    </subcellularLocation>
</comment>
<dbReference type="Gene3D" id="3.30.1150.10">
    <property type="match status" value="1"/>
</dbReference>
<dbReference type="GO" id="GO:0098797">
    <property type="term" value="C:plasma membrane protein complex"/>
    <property type="evidence" value="ECO:0007669"/>
    <property type="project" value="TreeGrafter"/>
</dbReference>
<keyword evidence="8" id="KW-1133">Transmembrane helix</keyword>
<dbReference type="InterPro" id="IPR051045">
    <property type="entry name" value="TonB-dependent_transducer"/>
</dbReference>
<dbReference type="PANTHER" id="PTHR33446">
    <property type="entry name" value="PROTEIN TONB-RELATED"/>
    <property type="match status" value="1"/>
</dbReference>
<evidence type="ECO:0000256" key="7">
    <source>
        <dbReference type="ARBA" id="ARBA00022927"/>
    </source>
</evidence>
<protein>
    <submittedName>
        <fullName evidence="12">Energy transducer TonB</fullName>
    </submittedName>
</protein>
<name>A0A3C1KQV1_9GAMM</name>
<dbReference type="NCBIfam" id="TIGR01352">
    <property type="entry name" value="tonB_Cterm"/>
    <property type="match status" value="1"/>
</dbReference>
<dbReference type="Proteomes" id="UP000259273">
    <property type="component" value="Unassembled WGS sequence"/>
</dbReference>
<gene>
    <name evidence="12" type="ORF">DCP75_14750</name>
</gene>
<keyword evidence="3" id="KW-0813">Transport</keyword>
<feature type="domain" description="TonB C-terminal" evidence="11">
    <location>
        <begin position="169"/>
        <end position="266"/>
    </location>
</feature>
<dbReference type="AlphaFoldDB" id="A0A3C1KQV1"/>
<dbReference type="GO" id="GO:0015031">
    <property type="term" value="P:protein transport"/>
    <property type="evidence" value="ECO:0007669"/>
    <property type="project" value="UniProtKB-KW"/>
</dbReference>